<evidence type="ECO:0000256" key="3">
    <source>
        <dbReference type="ARBA" id="ARBA00022679"/>
    </source>
</evidence>
<comment type="subcellular location">
    <subcellularLocation>
        <location evidence="1">Membrane</location>
    </subcellularLocation>
</comment>
<dbReference type="InterPro" id="IPR052427">
    <property type="entry name" value="Glycosyltrans_GT2/GT47"/>
</dbReference>
<feature type="compositionally biased region" description="Polar residues" evidence="8">
    <location>
        <begin position="531"/>
        <end position="544"/>
    </location>
</feature>
<comment type="caution">
    <text evidence="10">The sequence shown here is derived from an EMBL/GenBank/DDBJ whole genome shotgun (WGS) entry which is preliminary data.</text>
</comment>
<evidence type="ECO:0000256" key="7">
    <source>
        <dbReference type="ARBA" id="ARBA00023180"/>
    </source>
</evidence>
<evidence type="ECO:0000256" key="6">
    <source>
        <dbReference type="ARBA" id="ARBA00023136"/>
    </source>
</evidence>
<feature type="region of interest" description="Disordered" evidence="8">
    <location>
        <begin position="531"/>
        <end position="558"/>
    </location>
</feature>
<sequence length="558" mass="62526">MAAQAYWRHLWAVALDKNFLFVFLFVFRYLRFVVHLVSFFFLYRPSPAPRSPSLTARDCTVIIPTCDPKDRAFLRCVESVARASPSVIHIVAVGKEQENQVRSTILPHVADFPSVCFKVSSTIQANKRQQIAAALPAVRTSITVLCDDHVTWPSAHMLRAAVAPFEENERVGGVGTNKRVIRHADKGLWAGFWNVMGALYLERHNFEHTASNAVDGGVAVISGRTCLYRTHILQEPALLAGFLNERFLWGLCGPLNADDDNYLTRALVKRGWTIKFQNTPEALILCDVGEFPRFLHQCLRWARTTFRSNMCSLVTDRAVVYRAQPWGVYALQLSLMLNFALFYDAALVWALVRSQGWGAATTTLKLKLLVAWILLSKLPKLAPYFLRHPADLIYLPGYFVFAYAHSLIKLWALLTFWDTRWAGRNLDDIDRAAAAQAEAGTGTGTDTDDGRHEGEGEGERADDEDLDFFPPAGNSEEEDDLDLDVGLAPSSTRPPSSRLHHRRRRCSPVKTPWGTVGSQNLHQLPANILQTHQLRRSPGTTSTTKRTKRVGDSNGDSL</sequence>
<keyword evidence="6 9" id="KW-0472">Membrane</keyword>
<evidence type="ECO:0000256" key="9">
    <source>
        <dbReference type="SAM" id="Phobius"/>
    </source>
</evidence>
<feature type="compositionally biased region" description="Basic residues" evidence="8">
    <location>
        <begin position="498"/>
        <end position="507"/>
    </location>
</feature>
<dbReference type="STRING" id="1367422.A0A178ZT44"/>
<dbReference type="SUPFAM" id="SSF53448">
    <property type="entry name" value="Nucleotide-diphospho-sugar transferases"/>
    <property type="match status" value="1"/>
</dbReference>
<keyword evidence="11" id="KW-1185">Reference proteome</keyword>
<dbReference type="Gene3D" id="3.90.550.10">
    <property type="entry name" value="Spore Coat Polysaccharide Biosynthesis Protein SpsA, Chain A"/>
    <property type="match status" value="1"/>
</dbReference>
<dbReference type="PANTHER" id="PTHR47844:SF1">
    <property type="entry name" value="EXOSTOSIN-LIKE 2"/>
    <property type="match status" value="1"/>
</dbReference>
<proteinExistence type="predicted"/>
<dbReference type="PANTHER" id="PTHR47844">
    <property type="entry name" value="SYNTHASE CPS1, PUTATIVE (AFU_ORTHOLOGUE AFUA_7G02500)-RELATED"/>
    <property type="match status" value="1"/>
</dbReference>
<evidence type="ECO:0000313" key="10">
    <source>
        <dbReference type="EMBL" id="OAP62968.1"/>
    </source>
</evidence>
<organism evidence="10 11">
    <name type="scientific">Fonsecaea erecta</name>
    <dbReference type="NCBI Taxonomy" id="1367422"/>
    <lineage>
        <taxon>Eukaryota</taxon>
        <taxon>Fungi</taxon>
        <taxon>Dikarya</taxon>
        <taxon>Ascomycota</taxon>
        <taxon>Pezizomycotina</taxon>
        <taxon>Eurotiomycetes</taxon>
        <taxon>Chaetothyriomycetidae</taxon>
        <taxon>Chaetothyriales</taxon>
        <taxon>Herpotrichiellaceae</taxon>
        <taxon>Fonsecaea</taxon>
    </lineage>
</organism>
<feature type="transmembrane region" description="Helical" evidence="9">
    <location>
        <begin position="395"/>
        <end position="417"/>
    </location>
</feature>
<dbReference type="EMBL" id="LVYI01000002">
    <property type="protein sequence ID" value="OAP62968.1"/>
    <property type="molecule type" value="Genomic_DNA"/>
</dbReference>
<dbReference type="GO" id="GO:0016757">
    <property type="term" value="F:glycosyltransferase activity"/>
    <property type="evidence" value="ECO:0007669"/>
    <property type="project" value="UniProtKB-KW"/>
</dbReference>
<keyword evidence="4 9" id="KW-0812">Transmembrane</keyword>
<feature type="transmembrane region" description="Helical" evidence="9">
    <location>
        <begin position="20"/>
        <end position="43"/>
    </location>
</feature>
<keyword evidence="2" id="KW-0328">Glycosyltransferase</keyword>
<gene>
    <name evidence="10" type="ORF">AYL99_02195</name>
</gene>
<dbReference type="GeneID" id="30006365"/>
<feature type="transmembrane region" description="Helical" evidence="9">
    <location>
        <begin position="326"/>
        <end position="351"/>
    </location>
</feature>
<name>A0A178ZT44_9EURO</name>
<feature type="region of interest" description="Disordered" evidence="8">
    <location>
        <begin position="437"/>
        <end position="519"/>
    </location>
</feature>
<dbReference type="AlphaFoldDB" id="A0A178ZT44"/>
<dbReference type="InterPro" id="IPR029044">
    <property type="entry name" value="Nucleotide-diphossugar_trans"/>
</dbReference>
<evidence type="ECO:0000256" key="2">
    <source>
        <dbReference type="ARBA" id="ARBA00022676"/>
    </source>
</evidence>
<reference evidence="10 11" key="1">
    <citation type="submission" date="2016-04" db="EMBL/GenBank/DDBJ databases">
        <title>Draft genome of Fonsecaea erecta CBS 125763.</title>
        <authorList>
            <person name="Weiss V.A."/>
            <person name="Vicente V.A."/>
            <person name="Raittz R.T."/>
            <person name="Moreno L.F."/>
            <person name="De Souza E.M."/>
            <person name="Pedrosa F.O."/>
            <person name="Steffens M.B."/>
            <person name="Faoro H."/>
            <person name="Tadra-Sfeir M.Z."/>
            <person name="Najafzadeh M.J."/>
            <person name="Felipe M.S."/>
            <person name="Teixeira M."/>
            <person name="Sun J."/>
            <person name="Xi L."/>
            <person name="Gomes R."/>
            <person name="De Azevedo C.M."/>
            <person name="Salgado C.G."/>
            <person name="Da Silva M.B."/>
            <person name="Nascimento M.F."/>
            <person name="Queiroz-Telles F."/>
            <person name="Attili D.S."/>
            <person name="Gorbushina A."/>
        </authorList>
    </citation>
    <scope>NUCLEOTIDE SEQUENCE [LARGE SCALE GENOMIC DNA]</scope>
    <source>
        <strain evidence="10 11">CBS 125763</strain>
    </source>
</reference>
<dbReference type="OrthoDB" id="2849215at2759"/>
<evidence type="ECO:0000256" key="4">
    <source>
        <dbReference type="ARBA" id="ARBA00022692"/>
    </source>
</evidence>
<evidence type="ECO:0008006" key="12">
    <source>
        <dbReference type="Google" id="ProtNLM"/>
    </source>
</evidence>
<dbReference type="GO" id="GO:0016020">
    <property type="term" value="C:membrane"/>
    <property type="evidence" value="ECO:0007669"/>
    <property type="project" value="UniProtKB-SubCell"/>
</dbReference>
<keyword evidence="7" id="KW-0325">Glycoprotein</keyword>
<evidence type="ECO:0000256" key="5">
    <source>
        <dbReference type="ARBA" id="ARBA00022989"/>
    </source>
</evidence>
<feature type="compositionally biased region" description="Basic and acidic residues" evidence="8">
    <location>
        <begin position="448"/>
        <end position="459"/>
    </location>
</feature>
<evidence type="ECO:0000256" key="8">
    <source>
        <dbReference type="SAM" id="MobiDB-lite"/>
    </source>
</evidence>
<dbReference type="RefSeq" id="XP_018696335.1">
    <property type="nucleotide sequence ID" value="XM_018833711.1"/>
</dbReference>
<accession>A0A178ZT44</accession>
<dbReference type="Proteomes" id="UP000078343">
    <property type="component" value="Unassembled WGS sequence"/>
</dbReference>
<evidence type="ECO:0000313" key="11">
    <source>
        <dbReference type="Proteomes" id="UP000078343"/>
    </source>
</evidence>
<keyword evidence="3" id="KW-0808">Transferase</keyword>
<evidence type="ECO:0000256" key="1">
    <source>
        <dbReference type="ARBA" id="ARBA00004370"/>
    </source>
</evidence>
<dbReference type="Pfam" id="PF13641">
    <property type="entry name" value="Glyco_tranf_2_3"/>
    <property type="match status" value="1"/>
</dbReference>
<keyword evidence="5 9" id="KW-1133">Transmembrane helix</keyword>
<protein>
    <recommendedName>
        <fullName evidence="12">Glycosyltransferase 2-like domain-containing protein</fullName>
    </recommendedName>
</protein>